<dbReference type="AlphaFoldDB" id="A0A9D4CHI0"/>
<evidence type="ECO:0000313" key="2">
    <source>
        <dbReference type="Proteomes" id="UP000828390"/>
    </source>
</evidence>
<reference evidence="1" key="1">
    <citation type="journal article" date="2019" name="bioRxiv">
        <title>The Genome of the Zebra Mussel, Dreissena polymorpha: A Resource for Invasive Species Research.</title>
        <authorList>
            <person name="McCartney M.A."/>
            <person name="Auch B."/>
            <person name="Kono T."/>
            <person name="Mallez S."/>
            <person name="Zhang Y."/>
            <person name="Obille A."/>
            <person name="Becker A."/>
            <person name="Abrahante J.E."/>
            <person name="Garbe J."/>
            <person name="Badalamenti J.P."/>
            <person name="Herman A."/>
            <person name="Mangelson H."/>
            <person name="Liachko I."/>
            <person name="Sullivan S."/>
            <person name="Sone E.D."/>
            <person name="Koren S."/>
            <person name="Silverstein K.A.T."/>
            <person name="Beckman K.B."/>
            <person name="Gohl D.M."/>
        </authorList>
    </citation>
    <scope>NUCLEOTIDE SEQUENCE</scope>
    <source>
        <strain evidence="1">Duluth1</strain>
        <tissue evidence="1">Whole animal</tissue>
    </source>
</reference>
<comment type="caution">
    <text evidence="1">The sequence shown here is derived from an EMBL/GenBank/DDBJ whole genome shotgun (WGS) entry which is preliminary data.</text>
</comment>
<sequence>MFDEIGSITSHLNLLTTNNPMDHIKYHLQHSLSANRRNAFNQNEVKLLDYVLERQNPYTVTVSVSIPLHT</sequence>
<reference evidence="1" key="2">
    <citation type="submission" date="2020-11" db="EMBL/GenBank/DDBJ databases">
        <authorList>
            <person name="McCartney M.A."/>
            <person name="Auch B."/>
            <person name="Kono T."/>
            <person name="Mallez S."/>
            <person name="Becker A."/>
            <person name="Gohl D.M."/>
            <person name="Silverstein K.A.T."/>
            <person name="Koren S."/>
            <person name="Bechman K.B."/>
            <person name="Herman A."/>
            <person name="Abrahante J.E."/>
            <person name="Garbe J."/>
        </authorList>
    </citation>
    <scope>NUCLEOTIDE SEQUENCE</scope>
    <source>
        <strain evidence="1">Duluth1</strain>
        <tissue evidence="1">Whole animal</tissue>
    </source>
</reference>
<dbReference type="Proteomes" id="UP000828390">
    <property type="component" value="Unassembled WGS sequence"/>
</dbReference>
<evidence type="ECO:0000313" key="1">
    <source>
        <dbReference type="EMBL" id="KAH3724997.1"/>
    </source>
</evidence>
<organism evidence="1 2">
    <name type="scientific">Dreissena polymorpha</name>
    <name type="common">Zebra mussel</name>
    <name type="synonym">Mytilus polymorpha</name>
    <dbReference type="NCBI Taxonomy" id="45954"/>
    <lineage>
        <taxon>Eukaryota</taxon>
        <taxon>Metazoa</taxon>
        <taxon>Spiralia</taxon>
        <taxon>Lophotrochozoa</taxon>
        <taxon>Mollusca</taxon>
        <taxon>Bivalvia</taxon>
        <taxon>Autobranchia</taxon>
        <taxon>Heteroconchia</taxon>
        <taxon>Euheterodonta</taxon>
        <taxon>Imparidentia</taxon>
        <taxon>Neoheterodontei</taxon>
        <taxon>Myida</taxon>
        <taxon>Dreissenoidea</taxon>
        <taxon>Dreissenidae</taxon>
        <taxon>Dreissena</taxon>
    </lineage>
</organism>
<protein>
    <submittedName>
        <fullName evidence="1">Uncharacterized protein</fullName>
    </submittedName>
</protein>
<keyword evidence="2" id="KW-1185">Reference proteome</keyword>
<proteinExistence type="predicted"/>
<gene>
    <name evidence="1" type="ORF">DPMN_050825</name>
</gene>
<name>A0A9D4CHI0_DREPO</name>
<accession>A0A9D4CHI0</accession>
<dbReference type="EMBL" id="JAIWYP010000012">
    <property type="protein sequence ID" value="KAH3724997.1"/>
    <property type="molecule type" value="Genomic_DNA"/>
</dbReference>